<name>A0A1V0TMV9_9ACTN</name>
<gene>
    <name evidence="3" type="ORF">B1H19_08790</name>
</gene>
<keyword evidence="4" id="KW-1185">Reference proteome</keyword>
<evidence type="ECO:0000259" key="2">
    <source>
        <dbReference type="Pfam" id="PF23636"/>
    </source>
</evidence>
<evidence type="ECO:0000313" key="4">
    <source>
        <dbReference type="Proteomes" id="UP000192726"/>
    </source>
</evidence>
<dbReference type="AlphaFoldDB" id="A0A1V0TMV9"/>
<feature type="transmembrane region" description="Helical" evidence="1">
    <location>
        <begin position="77"/>
        <end position="97"/>
    </location>
</feature>
<accession>A0A1V0TMV9</accession>
<dbReference type="KEGG" id="sgv:B1H19_08790"/>
<keyword evidence="1" id="KW-0472">Membrane</keyword>
<feature type="transmembrane region" description="Helical" evidence="1">
    <location>
        <begin position="12"/>
        <end position="34"/>
    </location>
</feature>
<dbReference type="OrthoDB" id="4482242at2"/>
<proteinExistence type="predicted"/>
<organism evidence="3 4">
    <name type="scientific">Streptomyces gilvosporeus</name>
    <dbReference type="NCBI Taxonomy" id="553510"/>
    <lineage>
        <taxon>Bacteria</taxon>
        <taxon>Bacillati</taxon>
        <taxon>Actinomycetota</taxon>
        <taxon>Actinomycetes</taxon>
        <taxon>Kitasatosporales</taxon>
        <taxon>Streptomycetaceae</taxon>
        <taxon>Streptomyces</taxon>
    </lineage>
</organism>
<dbReference type="Proteomes" id="UP000192726">
    <property type="component" value="Chromosome"/>
</dbReference>
<keyword evidence="1" id="KW-1133">Transmembrane helix</keyword>
<reference evidence="3 4" key="1">
    <citation type="submission" date="2017-04" db="EMBL/GenBank/DDBJ databases">
        <title>Complete Genome Sequence of Streptomyces gilvosporeus F607, a Capable Producer of Natamycin.</title>
        <authorList>
            <person name="Zong G."/>
            <person name="Zhong C."/>
            <person name="Fu J."/>
            <person name="Qin R."/>
            <person name="Cao G."/>
        </authorList>
    </citation>
    <scope>NUCLEOTIDE SEQUENCE [LARGE SCALE GENOMIC DNA]</scope>
    <source>
        <strain evidence="3 4">F607</strain>
    </source>
</reference>
<feature type="domain" description="DUF7144" evidence="2">
    <location>
        <begin position="10"/>
        <end position="123"/>
    </location>
</feature>
<dbReference type="RefSeq" id="WP_083104060.1">
    <property type="nucleotide sequence ID" value="NZ_CP020569.1"/>
</dbReference>
<dbReference type="EMBL" id="CP020569">
    <property type="protein sequence ID" value="ARF54279.1"/>
    <property type="molecule type" value="Genomic_DNA"/>
</dbReference>
<sequence>MASRKRVSGWTILAAVLMVFGGVMAVLEGIVAIAHGHVFVATRDYVFSFSVVGWGWIHLVLGIVIFFAGLALFGGAVWARVVGVILAALSALGNFLWIPHAPFWALVLLGLDITIIWALCAGDRRRVT</sequence>
<feature type="transmembrane region" description="Helical" evidence="1">
    <location>
        <begin position="46"/>
        <end position="70"/>
    </location>
</feature>
<evidence type="ECO:0000256" key="1">
    <source>
        <dbReference type="SAM" id="Phobius"/>
    </source>
</evidence>
<dbReference type="InterPro" id="IPR055568">
    <property type="entry name" value="DUF7144"/>
</dbReference>
<protein>
    <recommendedName>
        <fullName evidence="2">DUF7144 domain-containing protein</fullName>
    </recommendedName>
</protein>
<dbReference type="STRING" id="553510.B1H19_08790"/>
<keyword evidence="1" id="KW-0812">Transmembrane</keyword>
<evidence type="ECO:0000313" key="3">
    <source>
        <dbReference type="EMBL" id="ARF54279.1"/>
    </source>
</evidence>
<dbReference type="Pfam" id="PF23636">
    <property type="entry name" value="DUF7144"/>
    <property type="match status" value="1"/>
</dbReference>
<feature type="transmembrane region" description="Helical" evidence="1">
    <location>
        <begin position="103"/>
        <end position="122"/>
    </location>
</feature>